<keyword evidence="2" id="KW-1185">Reference proteome</keyword>
<reference evidence="1" key="1">
    <citation type="submission" date="2020-11" db="EMBL/GenBank/DDBJ databases">
        <authorList>
            <consortium name="DOE Joint Genome Institute"/>
            <person name="Ahrendt S."/>
            <person name="Riley R."/>
            <person name="Andreopoulos W."/>
            <person name="Labutti K."/>
            <person name="Pangilinan J."/>
            <person name="Ruiz-Duenas F.J."/>
            <person name="Barrasa J.M."/>
            <person name="Sanchez-Garcia M."/>
            <person name="Camarero S."/>
            <person name="Miyauchi S."/>
            <person name="Serrano A."/>
            <person name="Linde D."/>
            <person name="Babiker R."/>
            <person name="Drula E."/>
            <person name="Ayuso-Fernandez I."/>
            <person name="Pacheco R."/>
            <person name="Padilla G."/>
            <person name="Ferreira P."/>
            <person name="Barriuso J."/>
            <person name="Kellner H."/>
            <person name="Castanera R."/>
            <person name="Alfaro M."/>
            <person name="Ramirez L."/>
            <person name="Pisabarro A.G."/>
            <person name="Kuo A."/>
            <person name="Tritt A."/>
            <person name="Lipzen A."/>
            <person name="He G."/>
            <person name="Yan M."/>
            <person name="Ng V."/>
            <person name="Cullen D."/>
            <person name="Martin F."/>
            <person name="Rosso M.-N."/>
            <person name="Henrissat B."/>
            <person name="Hibbett D."/>
            <person name="Martinez A.T."/>
            <person name="Grigoriev I.V."/>
        </authorList>
    </citation>
    <scope>NUCLEOTIDE SEQUENCE</scope>
    <source>
        <strain evidence="1">CBS 506.95</strain>
    </source>
</reference>
<organism evidence="1 2">
    <name type="scientific">Crepidotus variabilis</name>
    <dbReference type="NCBI Taxonomy" id="179855"/>
    <lineage>
        <taxon>Eukaryota</taxon>
        <taxon>Fungi</taxon>
        <taxon>Dikarya</taxon>
        <taxon>Basidiomycota</taxon>
        <taxon>Agaricomycotina</taxon>
        <taxon>Agaricomycetes</taxon>
        <taxon>Agaricomycetidae</taxon>
        <taxon>Agaricales</taxon>
        <taxon>Agaricineae</taxon>
        <taxon>Crepidotaceae</taxon>
        <taxon>Crepidotus</taxon>
    </lineage>
</organism>
<sequence length="324" mass="36408">MDWQTASVGLWLYRSKNCVLDVTFGSVTGYSSHFENDSDPTPLMNKTLLETAASSSSRWKCLRINATEQRLADLQNMTTLSLASLEELIVQSNGYNSSRSPARVDIPQSFLQLSAPRLRHLTLAGIQTNFSSVFVVWSQLTRLNLRETGGPYKLAELCHLLSLCSQLVYAIIEPHRRPYQGPPWDDSDDIEEPIEDDEFVAVSLPYLRSLNIAIEPQCRHRSGFDTFSMLAVQELGFFWSSKFKTPLVSVVQSCTLRDLHLSMGIISDSELIECNRTLLQMLSLPDESGNTLCPKLEVFECHPSQSVTSTLYTDQGVLEFVEAK</sequence>
<dbReference type="Proteomes" id="UP000807306">
    <property type="component" value="Unassembled WGS sequence"/>
</dbReference>
<evidence type="ECO:0000313" key="2">
    <source>
        <dbReference type="Proteomes" id="UP000807306"/>
    </source>
</evidence>
<name>A0A9P6JPH1_9AGAR</name>
<dbReference type="AlphaFoldDB" id="A0A9P6JPH1"/>
<dbReference type="EMBL" id="MU157860">
    <property type="protein sequence ID" value="KAF9527570.1"/>
    <property type="molecule type" value="Genomic_DNA"/>
</dbReference>
<proteinExistence type="predicted"/>
<dbReference type="Gene3D" id="3.80.10.10">
    <property type="entry name" value="Ribonuclease Inhibitor"/>
    <property type="match status" value="1"/>
</dbReference>
<dbReference type="InterPro" id="IPR032675">
    <property type="entry name" value="LRR_dom_sf"/>
</dbReference>
<gene>
    <name evidence="1" type="ORF">CPB83DRAFT_884160</name>
</gene>
<comment type="caution">
    <text evidence="1">The sequence shown here is derived from an EMBL/GenBank/DDBJ whole genome shotgun (WGS) entry which is preliminary data.</text>
</comment>
<protein>
    <submittedName>
        <fullName evidence="1">Uncharacterized protein</fullName>
    </submittedName>
</protein>
<accession>A0A9P6JPH1</accession>
<evidence type="ECO:0000313" key="1">
    <source>
        <dbReference type="EMBL" id="KAF9527570.1"/>
    </source>
</evidence>